<evidence type="ECO:0000256" key="5">
    <source>
        <dbReference type="ARBA" id="ARBA00023254"/>
    </source>
</evidence>
<evidence type="ECO:0000256" key="1">
    <source>
        <dbReference type="ARBA" id="ARBA00007271"/>
    </source>
</evidence>
<evidence type="ECO:0000259" key="7">
    <source>
        <dbReference type="SMART" id="SM00382"/>
    </source>
</evidence>
<dbReference type="SUPFAM" id="SSF52540">
    <property type="entry name" value="P-loop containing nucleoside triphosphate hydrolases"/>
    <property type="match status" value="1"/>
</dbReference>
<organism evidence="8">
    <name type="scientific">Auxenochlorella protothecoides</name>
    <name type="common">Green microalga</name>
    <name type="synonym">Chlorella protothecoides</name>
    <dbReference type="NCBI Taxonomy" id="3075"/>
    <lineage>
        <taxon>Eukaryota</taxon>
        <taxon>Viridiplantae</taxon>
        <taxon>Chlorophyta</taxon>
        <taxon>core chlorophytes</taxon>
        <taxon>Trebouxiophyceae</taxon>
        <taxon>Chlorellales</taxon>
        <taxon>Chlorellaceae</taxon>
        <taxon>Auxenochlorella</taxon>
    </lineage>
</organism>
<evidence type="ECO:0000256" key="2">
    <source>
        <dbReference type="ARBA" id="ARBA00022364"/>
    </source>
</evidence>
<feature type="domain" description="AAA+ ATPase" evidence="7">
    <location>
        <begin position="171"/>
        <end position="323"/>
    </location>
</feature>
<keyword evidence="5" id="KW-0469">Meiosis</keyword>
<evidence type="ECO:0000256" key="3">
    <source>
        <dbReference type="ARBA" id="ARBA00022741"/>
    </source>
</evidence>
<gene>
    <name evidence="8" type="ORF">g.2053</name>
</gene>
<accession>A0A1D2A380</accession>
<dbReference type="FunFam" id="3.40.50.300:FF:000680">
    <property type="entry name" value="pachytene checkpoint protein 2 homolog"/>
    <property type="match status" value="1"/>
</dbReference>
<evidence type="ECO:0000256" key="4">
    <source>
        <dbReference type="ARBA" id="ARBA00022840"/>
    </source>
</evidence>
<dbReference type="InterPro" id="IPR003959">
    <property type="entry name" value="ATPase_AAA_core"/>
</dbReference>
<dbReference type="PANTHER" id="PTHR45991">
    <property type="entry name" value="PACHYTENE CHECKPOINT PROTEIN 2"/>
    <property type="match status" value="1"/>
</dbReference>
<dbReference type="Pfam" id="PF23563">
    <property type="entry name" value="TRIP13_N"/>
    <property type="match status" value="1"/>
</dbReference>
<dbReference type="GO" id="GO:0005694">
    <property type="term" value="C:chromosome"/>
    <property type="evidence" value="ECO:0007669"/>
    <property type="project" value="TreeGrafter"/>
</dbReference>
<dbReference type="AlphaFoldDB" id="A0A1D2A380"/>
<protein>
    <recommendedName>
        <fullName evidence="2">Pachytene checkpoint protein 2 homolog</fullName>
    </recommendedName>
</protein>
<keyword evidence="3 6" id="KW-0547">Nucleotide-binding</keyword>
<dbReference type="EMBL" id="GDKF01004960">
    <property type="protein sequence ID" value="JAT73662.1"/>
    <property type="molecule type" value="Transcribed_RNA"/>
</dbReference>
<dbReference type="GO" id="GO:0005524">
    <property type="term" value="F:ATP binding"/>
    <property type="evidence" value="ECO:0007669"/>
    <property type="project" value="UniProtKB-KW"/>
</dbReference>
<comment type="similarity">
    <text evidence="1">Belongs to the AAA ATPase family. PCH2 subfamily.</text>
</comment>
<dbReference type="InterPro" id="IPR003593">
    <property type="entry name" value="AAA+_ATPase"/>
</dbReference>
<dbReference type="InterPro" id="IPR003960">
    <property type="entry name" value="ATPase_AAA_CS"/>
</dbReference>
<dbReference type="GO" id="GO:0005634">
    <property type="term" value="C:nucleus"/>
    <property type="evidence" value="ECO:0007669"/>
    <property type="project" value="TreeGrafter"/>
</dbReference>
<dbReference type="GO" id="GO:0007131">
    <property type="term" value="P:reciprocal meiotic recombination"/>
    <property type="evidence" value="ECO:0007669"/>
    <property type="project" value="TreeGrafter"/>
</dbReference>
<sequence>MTVPDTTGPGEPACSRVVIHVECALRADSCATLEETRHHLMQFLGSLSKVTYVEGPLTVDPQMAPFLAEHAARVCIVDLEDRPDLAGRPMLSWDVEWEVACFALDRQGAASDDEGEEGCPSHREWILPNEEFEGQWETLYYETCIKQRLLRYATSALRFSMQGVDPGLISWNRVVLLHGPPGTGKTSLCKALAQKLSIRLMPQFSQGILIEVNAHSLFSKWFSESGKLIGRLFAKIQEVVEDASSLVFVLIDEVESLTAARKSAVGGSEPTDAIRAVNAILTQLDALKRHPNVMVLTTSNITEAIDVAFVDRADIRAYIGPPNLEARYAILASCLSELDRAGIVRDMGSIPGFSHALRLGTVMDEGGAEGLADHVARSLLDTARLAEGLSGRSLRKLPFLAHASQAWDQRGPCPAAAFMRALQQALDSEGVDRARMLAS</sequence>
<dbReference type="Gene3D" id="3.40.50.300">
    <property type="entry name" value="P-loop containing nucleotide triphosphate hydrolases"/>
    <property type="match status" value="1"/>
</dbReference>
<proteinExistence type="inferred from homology"/>
<dbReference type="GO" id="GO:0016887">
    <property type="term" value="F:ATP hydrolysis activity"/>
    <property type="evidence" value="ECO:0007669"/>
    <property type="project" value="InterPro"/>
</dbReference>
<dbReference type="InterPro" id="IPR058249">
    <property type="entry name" value="Pch2_C"/>
</dbReference>
<evidence type="ECO:0000313" key="8">
    <source>
        <dbReference type="EMBL" id="JAT73662.1"/>
    </source>
</evidence>
<name>A0A1D2A380_AUXPR</name>
<dbReference type="InterPro" id="IPR027417">
    <property type="entry name" value="P-loop_NTPase"/>
</dbReference>
<dbReference type="CDD" id="cd19508">
    <property type="entry name" value="RecA-like_Pch2-like"/>
    <property type="match status" value="1"/>
</dbReference>
<dbReference type="PROSITE" id="PS00674">
    <property type="entry name" value="AAA"/>
    <property type="match status" value="1"/>
</dbReference>
<keyword evidence="4 6" id="KW-0067">ATP-binding</keyword>
<reference evidence="8" key="1">
    <citation type="submission" date="2015-08" db="EMBL/GenBank/DDBJ databases">
        <authorList>
            <person name="Babu N.S."/>
            <person name="Beckwith C.J."/>
            <person name="Beseler K.G."/>
            <person name="Brison A."/>
            <person name="Carone J.V."/>
            <person name="Caskin T.P."/>
            <person name="Diamond M."/>
            <person name="Durham M.E."/>
            <person name="Foxe J.M."/>
            <person name="Go M."/>
            <person name="Henderson B.A."/>
            <person name="Jones I.B."/>
            <person name="McGettigan J.A."/>
            <person name="Micheletti S.J."/>
            <person name="Nasrallah M.E."/>
            <person name="Ortiz D."/>
            <person name="Piller C.R."/>
            <person name="Privatt S.R."/>
            <person name="Schneider S.L."/>
            <person name="Sharp S."/>
            <person name="Smith T.C."/>
            <person name="Stanton J.D."/>
            <person name="Ullery H.E."/>
            <person name="Wilson R.J."/>
            <person name="Serrano M.G."/>
            <person name="Buck G."/>
            <person name="Lee V."/>
            <person name="Wang Y."/>
            <person name="Carvalho R."/>
            <person name="Voegtly L."/>
            <person name="Shi R."/>
            <person name="Duckworth R."/>
            <person name="Johnson A."/>
            <person name="Loviza R."/>
            <person name="Walstead R."/>
            <person name="Shah Z."/>
            <person name="Kiflezghi M."/>
            <person name="Wade K."/>
            <person name="Ball S.L."/>
            <person name="Bradley K.W."/>
            <person name="Asai D.J."/>
            <person name="Bowman C.A."/>
            <person name="Russell D.A."/>
            <person name="Pope W.H."/>
            <person name="Jacobs-Sera D."/>
            <person name="Hendrix R.W."/>
            <person name="Hatfull G.F."/>
        </authorList>
    </citation>
    <scope>NUCLEOTIDE SEQUENCE</scope>
</reference>
<dbReference type="Pfam" id="PF00004">
    <property type="entry name" value="AAA"/>
    <property type="match status" value="1"/>
</dbReference>
<evidence type="ECO:0000256" key="6">
    <source>
        <dbReference type="RuleBase" id="RU003651"/>
    </source>
</evidence>
<dbReference type="SMART" id="SM00382">
    <property type="entry name" value="AAA"/>
    <property type="match status" value="1"/>
</dbReference>
<dbReference type="Pfam" id="PF23242">
    <property type="entry name" value="AAA_lid_TRIP13_C"/>
    <property type="match status" value="1"/>
</dbReference>
<dbReference type="GO" id="GO:0051598">
    <property type="term" value="P:meiotic recombination checkpoint signaling"/>
    <property type="evidence" value="ECO:0007669"/>
    <property type="project" value="TreeGrafter"/>
</dbReference>
<dbReference type="InterPro" id="IPR044539">
    <property type="entry name" value="Pch2-like"/>
</dbReference>
<dbReference type="PANTHER" id="PTHR45991:SF1">
    <property type="entry name" value="PACHYTENE CHECKPOINT PROTEIN 2 HOMOLOG"/>
    <property type="match status" value="1"/>
</dbReference>